<reference evidence="1 2" key="1">
    <citation type="journal article" date="2024" name="Nat. Commun.">
        <title>Phylogenomics reveals the evolutionary origins of lichenization in chlorophyte algae.</title>
        <authorList>
            <person name="Puginier C."/>
            <person name="Libourel C."/>
            <person name="Otte J."/>
            <person name="Skaloud P."/>
            <person name="Haon M."/>
            <person name="Grisel S."/>
            <person name="Petersen M."/>
            <person name="Berrin J.G."/>
            <person name="Delaux P.M."/>
            <person name="Dal Grande F."/>
            <person name="Keller J."/>
        </authorList>
    </citation>
    <scope>NUCLEOTIDE SEQUENCE [LARGE SCALE GENOMIC DNA]</scope>
    <source>
        <strain evidence="1 2">SAG 2036</strain>
    </source>
</reference>
<sequence>MDSDEDDGHSFWSRPFTFGSVSLRVEELWGEGIGGTVWEGGVLAARYLSSPAFAALGIGKGRCIELGAGVSALPSLVAAHLGCFTEVVATDIRECYEGLQANVAANLPACAHLESCSRPEGKPPEHIGWDEVKPSVVQALISDQNHARDRAHSDAESLSTAAFEQQGTAAPNQYRSHESGKINQVQNGRKYGTMIKVQVLDWRDDVAFLGPPFDVILVADVVYVAELAEPLLLCMWRLSNASSVILLAYYERSKSAHARFWELLPSYFNAVKIPESSYGQNEQAASIGLFRLHRIEYIPA</sequence>
<accession>A0AAW1NXX5</accession>
<dbReference type="AlphaFoldDB" id="A0AAW1NXX5"/>
<dbReference type="InterPro" id="IPR029063">
    <property type="entry name" value="SAM-dependent_MTases_sf"/>
</dbReference>
<dbReference type="EMBL" id="JALJOQ010000101">
    <property type="protein sequence ID" value="KAK9798156.1"/>
    <property type="molecule type" value="Genomic_DNA"/>
</dbReference>
<gene>
    <name evidence="1" type="ORF">WJX73_001018</name>
</gene>
<evidence type="ECO:0000313" key="2">
    <source>
        <dbReference type="Proteomes" id="UP001465755"/>
    </source>
</evidence>
<dbReference type="Pfam" id="PF10294">
    <property type="entry name" value="Methyltransf_16"/>
    <property type="match status" value="2"/>
</dbReference>
<dbReference type="PANTHER" id="PTHR14614">
    <property type="entry name" value="HEPATOCELLULAR CARCINOMA-ASSOCIATED ANTIGEN"/>
    <property type="match status" value="1"/>
</dbReference>
<name>A0AAW1NXX5_9CHLO</name>
<dbReference type="Gene3D" id="3.40.50.150">
    <property type="entry name" value="Vaccinia Virus protein VP39"/>
    <property type="match status" value="1"/>
</dbReference>
<comment type="caution">
    <text evidence="1">The sequence shown here is derived from an EMBL/GenBank/DDBJ whole genome shotgun (WGS) entry which is preliminary data.</text>
</comment>
<evidence type="ECO:0000313" key="1">
    <source>
        <dbReference type="EMBL" id="KAK9798156.1"/>
    </source>
</evidence>
<dbReference type="SUPFAM" id="SSF53335">
    <property type="entry name" value="S-adenosyl-L-methionine-dependent methyltransferases"/>
    <property type="match status" value="1"/>
</dbReference>
<dbReference type="Proteomes" id="UP001465755">
    <property type="component" value="Unassembled WGS sequence"/>
</dbReference>
<dbReference type="PANTHER" id="PTHR14614:SF109">
    <property type="entry name" value="RIBOSOMAL LYSINE N-METHYLTRANSFERASE 5"/>
    <property type="match status" value="1"/>
</dbReference>
<protein>
    <submittedName>
        <fullName evidence="1">Uncharacterized protein</fullName>
    </submittedName>
</protein>
<dbReference type="InterPro" id="IPR019410">
    <property type="entry name" value="Methyltransf_16"/>
</dbReference>
<proteinExistence type="predicted"/>
<keyword evidence="2" id="KW-1185">Reference proteome</keyword>
<organism evidence="1 2">
    <name type="scientific">Symbiochloris irregularis</name>
    <dbReference type="NCBI Taxonomy" id="706552"/>
    <lineage>
        <taxon>Eukaryota</taxon>
        <taxon>Viridiplantae</taxon>
        <taxon>Chlorophyta</taxon>
        <taxon>core chlorophytes</taxon>
        <taxon>Trebouxiophyceae</taxon>
        <taxon>Trebouxiales</taxon>
        <taxon>Trebouxiaceae</taxon>
        <taxon>Symbiochloris</taxon>
    </lineage>
</organism>